<dbReference type="AlphaFoldDB" id="A0AAC9AXM7"/>
<dbReference type="SMART" id="SM00421">
    <property type="entry name" value="HTH_LUXR"/>
    <property type="match status" value="1"/>
</dbReference>
<keyword evidence="2" id="KW-0472">Membrane</keyword>
<feature type="domain" description="HTH luxR-type" evidence="3">
    <location>
        <begin position="10"/>
        <end position="75"/>
    </location>
</feature>
<keyword evidence="5" id="KW-1185">Reference proteome</keyword>
<dbReference type="GO" id="GO:0003677">
    <property type="term" value="F:DNA binding"/>
    <property type="evidence" value="ECO:0007669"/>
    <property type="project" value="InterPro"/>
</dbReference>
<dbReference type="GO" id="GO:0006355">
    <property type="term" value="P:regulation of DNA-templated transcription"/>
    <property type="evidence" value="ECO:0007669"/>
    <property type="project" value="InterPro"/>
</dbReference>
<dbReference type="InterPro" id="IPR016032">
    <property type="entry name" value="Sig_transdc_resp-reg_C-effctor"/>
</dbReference>
<dbReference type="SUPFAM" id="SSF46894">
    <property type="entry name" value="C-terminal effector domain of the bipartite response regulators"/>
    <property type="match status" value="1"/>
</dbReference>
<keyword evidence="2" id="KW-0812">Transmembrane</keyword>
<evidence type="ECO:0000259" key="3">
    <source>
        <dbReference type="PROSITE" id="PS50043"/>
    </source>
</evidence>
<organism evidence="4 5">
    <name type="scientific">Sphingopyxis macrogoltabida</name>
    <name type="common">Sphingomonas macrogoltabidus</name>
    <dbReference type="NCBI Taxonomy" id="33050"/>
    <lineage>
        <taxon>Bacteria</taxon>
        <taxon>Pseudomonadati</taxon>
        <taxon>Pseudomonadota</taxon>
        <taxon>Alphaproteobacteria</taxon>
        <taxon>Sphingomonadales</taxon>
        <taxon>Sphingomonadaceae</taxon>
        <taxon>Sphingopyxis</taxon>
    </lineage>
</organism>
<dbReference type="Gene3D" id="1.10.10.10">
    <property type="entry name" value="Winged helix-like DNA-binding domain superfamily/Winged helix DNA-binding domain"/>
    <property type="match status" value="1"/>
</dbReference>
<dbReference type="PROSITE" id="PS50043">
    <property type="entry name" value="HTH_LUXR_2"/>
    <property type="match status" value="1"/>
</dbReference>
<dbReference type="Pfam" id="PF00196">
    <property type="entry name" value="GerE"/>
    <property type="match status" value="1"/>
</dbReference>
<feature type="region of interest" description="Disordered" evidence="1">
    <location>
        <begin position="86"/>
        <end position="110"/>
    </location>
</feature>
<reference evidence="4 5" key="2">
    <citation type="journal article" date="2016" name="Genome Announc.">
        <title>Complete Genome Sequence of Sphingopyxis macrogoltabida Strain 203N (NBRC 111659), a Polyethylene Glycol Degrader.</title>
        <authorList>
            <person name="Ohtsubo Y."/>
            <person name="Nonoyama S."/>
            <person name="Nagata Y."/>
            <person name="Numata M."/>
            <person name="Tsuchikane K."/>
            <person name="Hosoyama A."/>
            <person name="Yamazoe A."/>
            <person name="Tsuda M."/>
            <person name="Fujita N."/>
            <person name="Kawai F."/>
        </authorList>
    </citation>
    <scope>NUCLEOTIDE SEQUENCE [LARGE SCALE GENOMIC DNA]</scope>
    <source>
        <strain evidence="4 5">203N</strain>
    </source>
</reference>
<feature type="transmembrane region" description="Helical" evidence="2">
    <location>
        <begin position="150"/>
        <end position="173"/>
    </location>
</feature>
<evidence type="ECO:0000313" key="4">
    <source>
        <dbReference type="EMBL" id="AMU91857.1"/>
    </source>
</evidence>
<accession>A0AAC9AXM7</accession>
<dbReference type="KEGG" id="smaz:LH19_22310"/>
<gene>
    <name evidence="4" type="ORF">ATM17_22860</name>
</gene>
<evidence type="ECO:0000256" key="1">
    <source>
        <dbReference type="SAM" id="MobiDB-lite"/>
    </source>
</evidence>
<protein>
    <recommendedName>
        <fullName evidence="3">HTH luxR-type domain-containing protein</fullName>
    </recommendedName>
</protein>
<name>A0AAC9AXM7_SPHMC</name>
<dbReference type="EMBL" id="CP013344">
    <property type="protein sequence ID" value="AMU91857.1"/>
    <property type="molecule type" value="Genomic_DNA"/>
</dbReference>
<dbReference type="Proteomes" id="UP000076088">
    <property type="component" value="Chromosome"/>
</dbReference>
<sequence>MQTDQDSKPKVGEFELLTAKQTAVLHLLAQGRTSKEIAALLDTGESAVNRHIEIKRSRLGGVTRLELARRYRNACPDAPSALRVDSAEQKIDLVAPPPTDERPDRDDAEADPLFQDSLTMKIEAPWAGQEEPVVVPRVLDGANATLTRGAAITIMVTSILASLVLAITAAWAITEALGG</sequence>
<dbReference type="CDD" id="cd06170">
    <property type="entry name" value="LuxR_C_like"/>
    <property type="match status" value="1"/>
</dbReference>
<evidence type="ECO:0000313" key="5">
    <source>
        <dbReference type="Proteomes" id="UP000076088"/>
    </source>
</evidence>
<dbReference type="RefSeq" id="WP_054731816.1">
    <property type="nucleotide sequence ID" value="NZ_CP009429.1"/>
</dbReference>
<dbReference type="InterPro" id="IPR000792">
    <property type="entry name" value="Tscrpt_reg_LuxR_C"/>
</dbReference>
<evidence type="ECO:0000256" key="2">
    <source>
        <dbReference type="SAM" id="Phobius"/>
    </source>
</evidence>
<reference evidence="5" key="1">
    <citation type="submission" date="2015-11" db="EMBL/GenBank/DDBJ databases">
        <title>Complete genome sequence of a polyethylene-glycol degrader Sphingopyxis macrogoltabida 203N (NBRC 111659).</title>
        <authorList>
            <person name="Yoshiyuki O."/>
            <person name="Shouta N."/>
            <person name="Nagata Y."/>
            <person name="Numata M."/>
            <person name="Tsuchikane K."/>
            <person name="Hosoyama A."/>
            <person name="Yamazoe A."/>
            <person name="Tsuda M."/>
            <person name="Fujita N."/>
            <person name="Kawai F."/>
        </authorList>
    </citation>
    <scope>NUCLEOTIDE SEQUENCE [LARGE SCALE GENOMIC DNA]</scope>
    <source>
        <strain evidence="5">203N</strain>
    </source>
</reference>
<keyword evidence="2" id="KW-1133">Transmembrane helix</keyword>
<dbReference type="InterPro" id="IPR036388">
    <property type="entry name" value="WH-like_DNA-bd_sf"/>
</dbReference>
<proteinExistence type="predicted"/>